<feature type="compositionally biased region" description="Acidic residues" evidence="1">
    <location>
        <begin position="339"/>
        <end position="349"/>
    </location>
</feature>
<evidence type="ECO:0000313" key="3">
    <source>
        <dbReference type="Proteomes" id="UP001049176"/>
    </source>
</evidence>
<feature type="compositionally biased region" description="Low complexity" evidence="1">
    <location>
        <begin position="57"/>
        <end position="70"/>
    </location>
</feature>
<dbReference type="EMBL" id="CM032184">
    <property type="protein sequence ID" value="KAG7094351.1"/>
    <property type="molecule type" value="Genomic_DNA"/>
</dbReference>
<feature type="region of interest" description="Disordered" evidence="1">
    <location>
        <begin position="21"/>
        <end position="82"/>
    </location>
</feature>
<protein>
    <submittedName>
        <fullName evidence="2">Uncharacterized protein</fullName>
    </submittedName>
</protein>
<feature type="compositionally biased region" description="Pro residues" evidence="1">
    <location>
        <begin position="28"/>
        <end position="56"/>
    </location>
</feature>
<evidence type="ECO:0000313" key="2">
    <source>
        <dbReference type="EMBL" id="KAG7094351.1"/>
    </source>
</evidence>
<name>A0A9P7UVH0_9AGAR</name>
<feature type="region of interest" description="Disordered" evidence="1">
    <location>
        <begin position="789"/>
        <end position="836"/>
    </location>
</feature>
<gene>
    <name evidence="2" type="ORF">E1B28_007951</name>
</gene>
<dbReference type="GeneID" id="66077027"/>
<dbReference type="RefSeq" id="XP_043010821.1">
    <property type="nucleotide sequence ID" value="XM_043152735.1"/>
</dbReference>
<evidence type="ECO:0000256" key="1">
    <source>
        <dbReference type="SAM" id="MobiDB-lite"/>
    </source>
</evidence>
<dbReference type="PANTHER" id="PTHR24216:SF8">
    <property type="entry name" value="PAXILLIN, ISOFORM F"/>
    <property type="match status" value="1"/>
</dbReference>
<accession>A0A9P7UVH0</accession>
<comment type="caution">
    <text evidence="2">The sequence shown here is derived from an EMBL/GenBank/DDBJ whole genome shotgun (WGS) entry which is preliminary data.</text>
</comment>
<feature type="region of interest" description="Disordered" evidence="1">
    <location>
        <begin position="95"/>
        <end position="121"/>
    </location>
</feature>
<feature type="compositionally biased region" description="Basic and acidic residues" evidence="1">
    <location>
        <begin position="309"/>
        <end position="328"/>
    </location>
</feature>
<dbReference type="OrthoDB" id="3048815at2759"/>
<feature type="region of interest" description="Disordered" evidence="1">
    <location>
        <begin position="301"/>
        <end position="394"/>
    </location>
</feature>
<proteinExistence type="predicted"/>
<dbReference type="KEGG" id="more:E1B28_007951"/>
<keyword evidence="3" id="KW-1185">Reference proteome</keyword>
<dbReference type="AlphaFoldDB" id="A0A9P7UVH0"/>
<sequence>MSSSATTGWYTGTVWSLDGRTTLIPAQPVAPTPPVSPPPSPPPVSTPPVSPPPSPPTVSSAPTPAPTVSTIRPVSTSRPSMDAIRPYLDLEAMVDDEESGSDDKDEDNEFINNDLNEDSEDAGRPIDYITINRNIGIEQSSSGNAQFNALLDKYTYASDPSPSSRTLDNINDDLNDEETAEVWFVKCKKRREQKVFDFIVDFKANHPEDTNILSAQFQYRGCGFVHVRLSDHHKAALVLRGCSYILRNTSGPAWVDMRLVTDPVEIAFCLQRIVNAITDGCDNSLLPAEIQIGSWVRLAGPKKRKRKTKNVEVDSGRKRKGKEVEQGTKKKRRRNPEGEQSDTEPEEPSLTEPDPPSMEREQSSLTETEEPEEQSLTEHERSHSNPPEEPEFIPYYTNDPAIVLGIFEGEYMVALLPRCDQHSVTPNLRRNERSQQTLCRDGAAFDGHPDELCVWGKKNTLKEYENGLLVKRFPFRLLKPLGKHPSSTEGRLFLKSGHREVLAHFPHIDDWRFDIGDVIEHAGEEGIVCDQSAAGPIVQRRDVDASDGAAFEGRFCFGWAIRKRWFIGDYVRHLSGVSGIVVSTNTETGEVTIQDMVDNLNYDFVGYTNCFRSKRRDENAVGYLTSLSRRIGDRVPSWVDAAKLGPNIIKSNQTFFRFQEDWRARLRLQRVPHDHYILTHSEATQKLKETRTGRVPWVNHEVLITGKGPLHGLQAFVVDVHIQQKTASRLKVTVESTVQGQQGARHLVDYDDVVDRHWELPLHIIERPFKFFFLPPISYTHPQMFRASTVSKTPIPPRPEPGTPRASTPRPNNDSTGDDQWAITPDEGPSSSTQDTLNQVTQTLARHANPSQAWLYNIPHTVDEEELKFKAKITGTIETKVFKDQKVDVYMIGSGSERKIVILWYNKERTIPYNAQVHPICPLVSTSGPIFILRGPEANKIVIRATNYRASDGNLRLCGFELRKDSFILSKYRVLFDQPVEFLPEDACVLSVDLWTTKR</sequence>
<reference evidence="2" key="1">
    <citation type="journal article" date="2021" name="Genome Biol. Evol.">
        <title>The assembled and annotated genome of the fairy-ring fungus Marasmius oreades.</title>
        <authorList>
            <person name="Hiltunen M."/>
            <person name="Ament-Velasquez S.L."/>
            <person name="Johannesson H."/>
        </authorList>
    </citation>
    <scope>NUCLEOTIDE SEQUENCE</scope>
    <source>
        <strain evidence="2">03SP1</strain>
    </source>
</reference>
<feature type="compositionally biased region" description="Acidic residues" evidence="1">
    <location>
        <begin position="95"/>
        <end position="120"/>
    </location>
</feature>
<dbReference type="Proteomes" id="UP001049176">
    <property type="component" value="Chromosome 4"/>
</dbReference>
<dbReference type="PANTHER" id="PTHR24216">
    <property type="entry name" value="PAXILLIN-RELATED"/>
    <property type="match status" value="1"/>
</dbReference>
<organism evidence="2 3">
    <name type="scientific">Marasmius oreades</name>
    <name type="common">fairy-ring Marasmius</name>
    <dbReference type="NCBI Taxonomy" id="181124"/>
    <lineage>
        <taxon>Eukaryota</taxon>
        <taxon>Fungi</taxon>
        <taxon>Dikarya</taxon>
        <taxon>Basidiomycota</taxon>
        <taxon>Agaricomycotina</taxon>
        <taxon>Agaricomycetes</taxon>
        <taxon>Agaricomycetidae</taxon>
        <taxon>Agaricales</taxon>
        <taxon>Marasmiineae</taxon>
        <taxon>Marasmiaceae</taxon>
        <taxon>Marasmius</taxon>
    </lineage>
</organism>